<feature type="region of interest" description="Disordered" evidence="1">
    <location>
        <begin position="1"/>
        <end position="58"/>
    </location>
</feature>
<comment type="caution">
    <text evidence="3">The sequence shown here is derived from an EMBL/GenBank/DDBJ whole genome shotgun (WGS) entry which is preliminary data.</text>
</comment>
<dbReference type="EMBL" id="VFPA01000005">
    <property type="protein sequence ID" value="TQM04273.1"/>
    <property type="molecule type" value="Genomic_DNA"/>
</dbReference>
<dbReference type="PROSITE" id="PS50234">
    <property type="entry name" value="VWFA"/>
    <property type="match status" value="1"/>
</dbReference>
<evidence type="ECO:0000259" key="2">
    <source>
        <dbReference type="PROSITE" id="PS50234"/>
    </source>
</evidence>
<dbReference type="SUPFAM" id="SSF53300">
    <property type="entry name" value="vWA-like"/>
    <property type="match status" value="1"/>
</dbReference>
<evidence type="ECO:0000313" key="3">
    <source>
        <dbReference type="EMBL" id="TQM04273.1"/>
    </source>
</evidence>
<feature type="domain" description="VWFA" evidence="2">
    <location>
        <begin position="156"/>
        <end position="321"/>
    </location>
</feature>
<sequence>MRLPGAGSGPRMAPLRRRPKQLTEPPALFRAGTGPPVVTDGAADRGAGAADGAAGGQGTLVTGRRARLRDVAELLEDRPADPEVAAMAQRIARRLAIRRRSREHRGERGAGRIASMPYRYRSDDIDLDRTLEVLTERPVPEDTDIVVRERVRTRRDVVLVVDVSGSMRGEKVRIAAATVAALSADLAGGGDRLALVAFWSDAALLAPLDAPVPADRLLAQLLRIPARGLTDVGFALAAAHAELARSTARRRTTVLLSDAVHNAGPDPRLIARRLPELHVLLEADGEHDAPLAADLARLGRGRLAPIRTHRDVAPALNRLLA</sequence>
<name>A0A543D4L4_9PSEU</name>
<proteinExistence type="predicted"/>
<feature type="compositionally biased region" description="Low complexity" evidence="1">
    <location>
        <begin position="40"/>
        <end position="52"/>
    </location>
</feature>
<dbReference type="Gene3D" id="3.40.50.410">
    <property type="entry name" value="von Willebrand factor, type A domain"/>
    <property type="match status" value="1"/>
</dbReference>
<dbReference type="RefSeq" id="WP_246107006.1">
    <property type="nucleotide sequence ID" value="NZ_VFPA01000005.1"/>
</dbReference>
<reference evidence="3 4" key="1">
    <citation type="submission" date="2019-06" db="EMBL/GenBank/DDBJ databases">
        <title>Sequencing the genomes of 1000 actinobacteria strains.</title>
        <authorList>
            <person name="Klenk H.-P."/>
        </authorList>
    </citation>
    <scope>NUCLEOTIDE SEQUENCE [LARGE SCALE GENOMIC DNA]</scope>
    <source>
        <strain evidence="3 4">DSM 45301</strain>
    </source>
</reference>
<keyword evidence="4" id="KW-1185">Reference proteome</keyword>
<dbReference type="SMART" id="SM00327">
    <property type="entry name" value="VWA"/>
    <property type="match status" value="1"/>
</dbReference>
<gene>
    <name evidence="3" type="ORF">FB558_7306</name>
</gene>
<dbReference type="InterPro" id="IPR002035">
    <property type="entry name" value="VWF_A"/>
</dbReference>
<evidence type="ECO:0000313" key="4">
    <source>
        <dbReference type="Proteomes" id="UP000315677"/>
    </source>
</evidence>
<protein>
    <submittedName>
        <fullName evidence="3">Mg-chelatase subunit ChlD</fullName>
    </submittedName>
</protein>
<dbReference type="AlphaFoldDB" id="A0A543D4L4"/>
<dbReference type="InterPro" id="IPR036465">
    <property type="entry name" value="vWFA_dom_sf"/>
</dbReference>
<accession>A0A543D4L4</accession>
<dbReference type="Proteomes" id="UP000315677">
    <property type="component" value="Unassembled WGS sequence"/>
</dbReference>
<dbReference type="Pfam" id="PF13519">
    <property type="entry name" value="VWA_2"/>
    <property type="match status" value="1"/>
</dbReference>
<evidence type="ECO:0000256" key="1">
    <source>
        <dbReference type="SAM" id="MobiDB-lite"/>
    </source>
</evidence>
<organism evidence="3 4">
    <name type="scientific">Pseudonocardia kunmingensis</name>
    <dbReference type="NCBI Taxonomy" id="630975"/>
    <lineage>
        <taxon>Bacteria</taxon>
        <taxon>Bacillati</taxon>
        <taxon>Actinomycetota</taxon>
        <taxon>Actinomycetes</taxon>
        <taxon>Pseudonocardiales</taxon>
        <taxon>Pseudonocardiaceae</taxon>
        <taxon>Pseudonocardia</taxon>
    </lineage>
</organism>